<dbReference type="Gene3D" id="1.25.40.10">
    <property type="entry name" value="Tetratricopeptide repeat domain"/>
    <property type="match status" value="1"/>
</dbReference>
<dbReference type="PANTHER" id="PTHR15696">
    <property type="entry name" value="SMG-7 SUPPRESSOR WITH MORPHOLOGICAL EFFECT ON GENITALIA PROTEIN 7"/>
    <property type="match status" value="1"/>
</dbReference>
<feature type="region of interest" description="Disordered" evidence="2">
    <location>
        <begin position="712"/>
        <end position="806"/>
    </location>
</feature>
<dbReference type="InterPro" id="IPR011990">
    <property type="entry name" value="TPR-like_helical_dom_sf"/>
</dbReference>
<gene>
    <name evidence="6" type="ORF">g.48091</name>
    <name evidence="5" type="ORF">g.48094</name>
</gene>
<organism evidence="6">
    <name type="scientific">Homalodisca liturata</name>
    <dbReference type="NCBI Taxonomy" id="320908"/>
    <lineage>
        <taxon>Eukaryota</taxon>
        <taxon>Metazoa</taxon>
        <taxon>Ecdysozoa</taxon>
        <taxon>Arthropoda</taxon>
        <taxon>Hexapoda</taxon>
        <taxon>Insecta</taxon>
        <taxon>Pterygota</taxon>
        <taxon>Neoptera</taxon>
        <taxon>Paraneoptera</taxon>
        <taxon>Hemiptera</taxon>
        <taxon>Auchenorrhyncha</taxon>
        <taxon>Membracoidea</taxon>
        <taxon>Cicadellidae</taxon>
        <taxon>Cicadellinae</taxon>
        <taxon>Proconiini</taxon>
        <taxon>Homalodisca</taxon>
    </lineage>
</organism>
<proteinExistence type="predicted"/>
<protein>
    <recommendedName>
        <fullName evidence="7">DNA/RNA-binding domain-containing protein</fullName>
    </recommendedName>
</protein>
<dbReference type="GO" id="GO:0070034">
    <property type="term" value="F:telomerase RNA binding"/>
    <property type="evidence" value="ECO:0007669"/>
    <property type="project" value="TreeGrafter"/>
</dbReference>
<evidence type="ECO:0000259" key="3">
    <source>
        <dbReference type="Pfam" id="PF10373"/>
    </source>
</evidence>
<evidence type="ECO:0000313" key="5">
    <source>
        <dbReference type="EMBL" id="JAS80406.1"/>
    </source>
</evidence>
<feature type="compositionally biased region" description="Basic and acidic residues" evidence="2">
    <location>
        <begin position="787"/>
        <end position="796"/>
    </location>
</feature>
<evidence type="ECO:0008006" key="7">
    <source>
        <dbReference type="Google" id="ProtNLM"/>
    </source>
</evidence>
<evidence type="ECO:0000256" key="1">
    <source>
        <dbReference type="ARBA" id="ARBA00023161"/>
    </source>
</evidence>
<dbReference type="GO" id="GO:0005697">
    <property type="term" value="C:telomerase holoenzyme complex"/>
    <property type="evidence" value="ECO:0007669"/>
    <property type="project" value="TreeGrafter"/>
</dbReference>
<dbReference type="InterPro" id="IPR045153">
    <property type="entry name" value="Est1/Ebs1-like"/>
</dbReference>
<dbReference type="Pfam" id="PF10374">
    <property type="entry name" value="EST1"/>
    <property type="match status" value="1"/>
</dbReference>
<dbReference type="EMBL" id="GECU01014497">
    <property type="protein sequence ID" value="JAS93209.1"/>
    <property type="molecule type" value="Transcribed_RNA"/>
</dbReference>
<evidence type="ECO:0000259" key="4">
    <source>
        <dbReference type="Pfam" id="PF10374"/>
    </source>
</evidence>
<evidence type="ECO:0000313" key="6">
    <source>
        <dbReference type="EMBL" id="JAS93209.1"/>
    </source>
</evidence>
<dbReference type="AlphaFoldDB" id="A0A1B6J201"/>
<accession>A0A1B6J201</accession>
<feature type="region of interest" description="Disordered" evidence="2">
    <location>
        <begin position="503"/>
        <end position="535"/>
    </location>
</feature>
<dbReference type="InterPro" id="IPR019458">
    <property type="entry name" value="Est1-like_N"/>
</dbReference>
<evidence type="ECO:0000256" key="2">
    <source>
        <dbReference type="SAM" id="MobiDB-lite"/>
    </source>
</evidence>
<dbReference type="Pfam" id="PF10373">
    <property type="entry name" value="EST1_DNA_bind"/>
    <property type="match status" value="1"/>
</dbReference>
<dbReference type="SUPFAM" id="SSF48452">
    <property type="entry name" value="TPR-like"/>
    <property type="match status" value="1"/>
</dbReference>
<feature type="compositionally biased region" description="Low complexity" evidence="2">
    <location>
        <begin position="503"/>
        <end position="522"/>
    </location>
</feature>
<reference evidence="6" key="1">
    <citation type="submission" date="2015-11" db="EMBL/GenBank/DDBJ databases">
        <title>De novo transcriptome assembly of four potential Pierce s Disease insect vectors from Arizona vineyards.</title>
        <authorList>
            <person name="Tassone E.E."/>
        </authorList>
    </citation>
    <scope>NUCLEOTIDE SEQUENCE</scope>
</reference>
<feature type="region of interest" description="Disordered" evidence="2">
    <location>
        <begin position="585"/>
        <end position="604"/>
    </location>
</feature>
<dbReference type="PANTHER" id="PTHR15696:SF5">
    <property type="entry name" value="NONSENSE-MEDIATED MRNA DECAY FACTOR SMG7"/>
    <property type="match status" value="1"/>
</dbReference>
<name>A0A1B6J201_9HEMI</name>
<dbReference type="EMBL" id="GECU01027300">
    <property type="protein sequence ID" value="JAS80406.1"/>
    <property type="molecule type" value="Transcribed_RNA"/>
</dbReference>
<feature type="domain" description="Telomerase activating protein Est1-like N-terminal" evidence="4">
    <location>
        <begin position="58"/>
        <end position="164"/>
    </location>
</feature>
<feature type="compositionally biased region" description="Polar residues" evidence="2">
    <location>
        <begin position="736"/>
        <end position="746"/>
    </location>
</feature>
<dbReference type="GO" id="GO:0042162">
    <property type="term" value="F:telomeric DNA binding"/>
    <property type="evidence" value="ECO:0007669"/>
    <property type="project" value="TreeGrafter"/>
</dbReference>
<feature type="domain" description="DNA/RNA-binding" evidence="3">
    <location>
        <begin position="169"/>
        <end position="431"/>
    </location>
</feature>
<sequence length="806" mass="90927">MGLHAAVQALKKADRLKEKVINCEDLLNDNEAWHCQQQLQEIYQQVLILDLEYALDKKVEQELWSHGFKKYIATLQTLAKDEKNPKRSESQALLSSCLDGASGFYLTLLQEVCTTFDLDLPFRRRDVTHSTKRNTQLSKPQRTSCYYICQHCLVHLGDIARYRNHSRQAEAFYRHAVQLSPLSGQPYNQLALLESSRGDRLSTVFHYMRSIAVRHMFPAASSNLALTLEKCASYKWNKDYLTTKLTTTEYLSLYLKLHAYFYTCRELDVCASYVKTLTDALIPHIATQSFNSWKLVQIFAINTFAYYHPCRDGEDQAELTADEVRMRSYVVDLIAGSLNAFLLPVYTLKQDETLLDYFALPVVKLTLEWVRLQPQVLLEEGFTKRLQIWPSLSRLLNVLQASLSGFSAQTYAKVPLPEDSDLQGFIPLEKAFMDLNFSLQEGSVTSNKLRGARLLQLGNWLAQNTPNLITSKMNNEVVVFEAICGTQVLPSSELIRELEELSLNKVSSPSPTPSETASSRASNTTPEPLSLHNPSIDILSTLDTVQEKRAGILKPQLLTSDDGSNVNRTRSRQNVALQAILRRSQEQETKQVTFKTPSPPPPAPLIAPPNPPADWRNNNINTPRQLPPPVFPFPPPTIDNRNFHKLPPPPARPHWPDEPRNPTWWKPPEETPYNGAPPPRALPFGLNQSQVIQQTPSNDIFGNNMSYKNPFSTMFSQPPPPTFTSQQHPEPAKSQVVESPQPSNLVSPAYSLFSPAWTAPQHPPPPVASLMGQQSLWFGPGPSPLERLLEQQKQLREGPTPHSDAT</sequence>
<feature type="region of interest" description="Disordered" evidence="2">
    <location>
        <begin position="647"/>
        <end position="676"/>
    </location>
</feature>
<keyword evidence="1" id="KW-0866">Nonsense-mediated mRNA decay</keyword>
<dbReference type="InterPro" id="IPR018834">
    <property type="entry name" value="DNA/RNA-bd_Est1-type"/>
</dbReference>
<dbReference type="GO" id="GO:0000184">
    <property type="term" value="P:nuclear-transcribed mRNA catabolic process, nonsense-mediated decay"/>
    <property type="evidence" value="ECO:0007669"/>
    <property type="project" value="UniProtKB-KW"/>
</dbReference>